<dbReference type="GO" id="GO:0009313">
    <property type="term" value="P:oligosaccharide catabolic process"/>
    <property type="evidence" value="ECO:0007669"/>
    <property type="project" value="TreeGrafter"/>
</dbReference>
<protein>
    <recommendedName>
        <fullName evidence="10">GH18 domain-containing protein</fullName>
    </recommendedName>
</protein>
<dbReference type="GO" id="GO:0005764">
    <property type="term" value="C:lysosome"/>
    <property type="evidence" value="ECO:0007669"/>
    <property type="project" value="UniProtKB-SubCell"/>
</dbReference>
<evidence type="ECO:0000256" key="2">
    <source>
        <dbReference type="ARBA" id="ARBA00009336"/>
    </source>
</evidence>
<dbReference type="PROSITE" id="PS51910">
    <property type="entry name" value="GH18_2"/>
    <property type="match status" value="1"/>
</dbReference>
<evidence type="ECO:0000256" key="9">
    <source>
        <dbReference type="SAM" id="SignalP"/>
    </source>
</evidence>
<dbReference type="GO" id="GO:0016798">
    <property type="term" value="F:hydrolase activity, acting on glycosyl bonds"/>
    <property type="evidence" value="ECO:0007669"/>
    <property type="project" value="UniProtKB-KW"/>
</dbReference>
<keyword evidence="7" id="KW-0326">Glycosidase</keyword>
<accession>A0A8J4UXZ5</accession>
<dbReference type="InterPro" id="IPR001223">
    <property type="entry name" value="Glyco_hydro18_cat"/>
</dbReference>
<dbReference type="PANTHER" id="PTHR46290:SF1">
    <property type="entry name" value="DI-N-ACETYLCHITOBIASE"/>
    <property type="match status" value="1"/>
</dbReference>
<dbReference type="Proteomes" id="UP000695562">
    <property type="component" value="Unassembled WGS sequence"/>
</dbReference>
<dbReference type="InterPro" id="IPR029070">
    <property type="entry name" value="Chitinase_insertion_sf"/>
</dbReference>
<gene>
    <name evidence="11" type="ORF">CYY_006897</name>
</gene>
<keyword evidence="12" id="KW-1185">Reference proteome</keyword>
<evidence type="ECO:0000256" key="7">
    <source>
        <dbReference type="ARBA" id="ARBA00023295"/>
    </source>
</evidence>
<evidence type="ECO:0000256" key="4">
    <source>
        <dbReference type="ARBA" id="ARBA00022801"/>
    </source>
</evidence>
<evidence type="ECO:0000313" key="11">
    <source>
        <dbReference type="EMBL" id="KAF2071790.1"/>
    </source>
</evidence>
<dbReference type="InterPro" id="IPR051887">
    <property type="entry name" value="GH18_Domain-Containing"/>
</dbReference>
<dbReference type="SMART" id="SM00636">
    <property type="entry name" value="Glyco_18"/>
    <property type="match status" value="1"/>
</dbReference>
<feature type="chain" id="PRO_5035187288" description="GH18 domain-containing protein" evidence="9">
    <location>
        <begin position="20"/>
        <end position="385"/>
    </location>
</feature>
<evidence type="ECO:0000256" key="8">
    <source>
        <dbReference type="ARBA" id="ARBA00059340"/>
    </source>
</evidence>
<evidence type="ECO:0000313" key="12">
    <source>
        <dbReference type="Proteomes" id="UP000695562"/>
    </source>
</evidence>
<dbReference type="GO" id="GO:0008061">
    <property type="term" value="F:chitin binding"/>
    <property type="evidence" value="ECO:0007669"/>
    <property type="project" value="InterPro"/>
</dbReference>
<comment type="subcellular location">
    <subcellularLocation>
        <location evidence="1">Lysosome</location>
    </subcellularLocation>
</comment>
<evidence type="ECO:0000256" key="3">
    <source>
        <dbReference type="ARBA" id="ARBA00022729"/>
    </source>
</evidence>
<feature type="signal peptide" evidence="9">
    <location>
        <begin position="1"/>
        <end position="19"/>
    </location>
</feature>
<dbReference type="Gene3D" id="3.20.20.80">
    <property type="entry name" value="Glycosidases"/>
    <property type="match status" value="1"/>
</dbReference>
<dbReference type="InterPro" id="IPR011583">
    <property type="entry name" value="Chitinase_II/V-like_cat"/>
</dbReference>
<keyword evidence="6" id="KW-0458">Lysosome</keyword>
<dbReference type="GO" id="GO:0005615">
    <property type="term" value="C:extracellular space"/>
    <property type="evidence" value="ECO:0007669"/>
    <property type="project" value="TreeGrafter"/>
</dbReference>
<comment type="similarity">
    <text evidence="2">Belongs to the glycosyl hydrolase 18 family.</text>
</comment>
<dbReference type="InterPro" id="IPR017853">
    <property type="entry name" value="GH"/>
</dbReference>
<evidence type="ECO:0000259" key="10">
    <source>
        <dbReference type="PROSITE" id="PS51910"/>
    </source>
</evidence>
<dbReference type="SUPFAM" id="SSF51445">
    <property type="entry name" value="(Trans)glycosidases"/>
    <property type="match status" value="1"/>
</dbReference>
<feature type="domain" description="GH18" evidence="10">
    <location>
        <begin position="1"/>
        <end position="384"/>
    </location>
</feature>
<comment type="function">
    <text evidence="8">Involved in the degradation of asparagine-linked glycoproteins. May hydrolyze of N-acetyl-beta-D-glucosamine (1-4)N-acetylglucosamine chitobiose core from the reducing end of the bond.</text>
</comment>
<evidence type="ECO:0000256" key="1">
    <source>
        <dbReference type="ARBA" id="ARBA00004371"/>
    </source>
</evidence>
<evidence type="ECO:0000256" key="5">
    <source>
        <dbReference type="ARBA" id="ARBA00023180"/>
    </source>
</evidence>
<name>A0A8J4UXZ5_9MYCE</name>
<keyword evidence="4" id="KW-0378">Hydrolase</keyword>
<sequence>MKYLTLLVFLVATLSFAASLSSSSVVDDIKPQKIQCPCSNKTLCQPINPGNERKELFIFSIVQGNYKYYDWSQITTYAVFYPDPVGEALCVAHENNARLVFQASYPLLQLTNSTYKKEWIKQQIDLVENNYADGINIDFEASINDTQNELSALYTALVAEVSLAMKKVNPNYQVTVDVPYAPYCTFGRCYDYLGLSQAADFLVLMFYDLFGSYPANPCIAGPNSPLLLVPEGLENFTLTGVTKDKLVMAIPWYGYTYKCQNATNLNLEDCSLEQNVNGQVTCPHPMVSMDYGAIVNMIQDPKNKTSGPLWSDKYSSVYLNYVDQQETIHQVWYDDEETIELKVNIAKKYSIRGISSWNADQLDYSDKISSSLMWDSFKPFFEQQM</sequence>
<dbReference type="PANTHER" id="PTHR46290">
    <property type="entry name" value="DI-N-ACETYLCHITOBIASE"/>
    <property type="match status" value="1"/>
</dbReference>
<organism evidence="11 12">
    <name type="scientific">Polysphondylium violaceum</name>
    <dbReference type="NCBI Taxonomy" id="133409"/>
    <lineage>
        <taxon>Eukaryota</taxon>
        <taxon>Amoebozoa</taxon>
        <taxon>Evosea</taxon>
        <taxon>Eumycetozoa</taxon>
        <taxon>Dictyostelia</taxon>
        <taxon>Dictyosteliales</taxon>
        <taxon>Dictyosteliaceae</taxon>
        <taxon>Polysphondylium</taxon>
    </lineage>
</organism>
<keyword evidence="3 9" id="KW-0732">Signal</keyword>
<evidence type="ECO:0000256" key="6">
    <source>
        <dbReference type="ARBA" id="ARBA00023228"/>
    </source>
</evidence>
<dbReference type="EMBL" id="AJWJ01000338">
    <property type="protein sequence ID" value="KAF2071790.1"/>
    <property type="molecule type" value="Genomic_DNA"/>
</dbReference>
<dbReference type="AlphaFoldDB" id="A0A8J4UXZ5"/>
<keyword evidence="5" id="KW-0325">Glycoprotein</keyword>
<reference evidence="11" key="1">
    <citation type="submission" date="2020-01" db="EMBL/GenBank/DDBJ databases">
        <title>Development of genomics and gene disruption for Polysphondylium violaceum indicates a role for the polyketide synthase stlB in stalk morphogenesis.</title>
        <authorList>
            <person name="Narita B."/>
            <person name="Kawabe Y."/>
            <person name="Kin K."/>
            <person name="Saito T."/>
            <person name="Gibbs R."/>
            <person name="Kuspa A."/>
            <person name="Muzny D."/>
            <person name="Queller D."/>
            <person name="Richards S."/>
            <person name="Strassman J."/>
            <person name="Sucgang R."/>
            <person name="Worley K."/>
            <person name="Schaap P."/>
        </authorList>
    </citation>
    <scope>NUCLEOTIDE SEQUENCE</scope>
    <source>
        <strain evidence="11">QSvi11</strain>
    </source>
</reference>
<dbReference type="OrthoDB" id="16630at2759"/>
<dbReference type="FunFam" id="3.20.20.80:FF:000250">
    <property type="entry name" value="Probable di-N-acetylchitobiase 1"/>
    <property type="match status" value="1"/>
</dbReference>
<proteinExistence type="inferred from homology"/>
<comment type="caution">
    <text evidence="11">The sequence shown here is derived from an EMBL/GenBank/DDBJ whole genome shotgun (WGS) entry which is preliminary data.</text>
</comment>
<dbReference type="Gene3D" id="3.10.50.10">
    <property type="match status" value="1"/>
</dbReference>
<dbReference type="Pfam" id="PF00704">
    <property type="entry name" value="Glyco_hydro_18"/>
    <property type="match status" value="1"/>
</dbReference>